<dbReference type="Gene3D" id="2.40.420.20">
    <property type="match status" value="1"/>
</dbReference>
<dbReference type="FunFam" id="2.40.30.170:FF:000010">
    <property type="entry name" value="Efflux RND transporter periplasmic adaptor subunit"/>
    <property type="match status" value="1"/>
</dbReference>
<dbReference type="GO" id="GO:0030313">
    <property type="term" value="C:cell envelope"/>
    <property type="evidence" value="ECO:0007669"/>
    <property type="project" value="TreeGrafter"/>
</dbReference>
<dbReference type="Proteomes" id="UP000443153">
    <property type="component" value="Unassembled WGS sequence"/>
</dbReference>
<accession>A0A6I2MQV4</accession>
<dbReference type="RefSeq" id="WP_154369855.1">
    <property type="nucleotide sequence ID" value="NZ_CANMYZ010000006.1"/>
</dbReference>
<protein>
    <submittedName>
        <fullName evidence="6">Efflux RND transporter periplasmic adaptor subunit</fullName>
    </submittedName>
</protein>
<evidence type="ECO:0000256" key="2">
    <source>
        <dbReference type="ARBA" id="ARBA00022448"/>
    </source>
</evidence>
<evidence type="ECO:0000313" key="6">
    <source>
        <dbReference type="EMBL" id="MRX66241.1"/>
    </source>
</evidence>
<comment type="similarity">
    <text evidence="1">Belongs to the membrane fusion protein (MFP) (TC 8.A.1) family.</text>
</comment>
<evidence type="ECO:0000313" key="7">
    <source>
        <dbReference type="Proteomes" id="UP000443153"/>
    </source>
</evidence>
<keyword evidence="3" id="KW-0175">Coiled coil</keyword>
<proteinExistence type="inferred from homology"/>
<dbReference type="GO" id="GO:0060003">
    <property type="term" value="P:copper ion export"/>
    <property type="evidence" value="ECO:0007669"/>
    <property type="project" value="TreeGrafter"/>
</dbReference>
<organism evidence="6 7">
    <name type="scientific">Maribacter luteus</name>
    <dbReference type="NCBI Taxonomy" id="2594478"/>
    <lineage>
        <taxon>Bacteria</taxon>
        <taxon>Pseudomonadati</taxon>
        <taxon>Bacteroidota</taxon>
        <taxon>Flavobacteriia</taxon>
        <taxon>Flavobacteriales</taxon>
        <taxon>Flavobacteriaceae</taxon>
        <taxon>Maribacter</taxon>
    </lineage>
</organism>
<dbReference type="Gene3D" id="2.40.30.170">
    <property type="match status" value="1"/>
</dbReference>
<evidence type="ECO:0000256" key="3">
    <source>
        <dbReference type="SAM" id="Coils"/>
    </source>
</evidence>
<dbReference type="InterPro" id="IPR058647">
    <property type="entry name" value="BSH_CzcB-like"/>
</dbReference>
<dbReference type="PANTHER" id="PTHR30097">
    <property type="entry name" value="CATION EFFLUX SYSTEM PROTEIN CUSB"/>
    <property type="match status" value="1"/>
</dbReference>
<dbReference type="InterPro" id="IPR058792">
    <property type="entry name" value="Beta-barrel_RND_2"/>
</dbReference>
<sequence>MKKSKYILMILAAGIFSNCADKEKDAQPKGTENFCLKENFKEKVTLESVKKEKVLENIHLTGNVEADPNKVFQFESLVNGMVVNTHFSLGDEVTKGQVLAELKSSELSSLQAELATLNAQIKVFERRLRSTEELFNDGVSSERDVLEVQSELESLKAEKEKVGNNLELYSASTQKGVFLIKAPASGHITSKSINKGEQISDDSGVLFTISEVDHVWVMANVYATNINEIKTGMKVQISSVSYPDLSFDGTISLIPKVLDEETKVMKARIILDNANGFLKPGMLVDIIAQKQLDASEVALTTKDVVFSNNEYFVLVYQSDCDVEIRKVEILASNDETLYIKNGIKEREQIISGNQLLVFEQLKNF</sequence>
<dbReference type="OrthoDB" id="9806939at2"/>
<dbReference type="InterPro" id="IPR006143">
    <property type="entry name" value="RND_pump_MFP"/>
</dbReference>
<keyword evidence="2" id="KW-0813">Transport</keyword>
<gene>
    <name evidence="6" type="ORF">GJ691_18960</name>
</gene>
<comment type="caution">
    <text evidence="6">The sequence shown here is derived from an EMBL/GenBank/DDBJ whole genome shotgun (WGS) entry which is preliminary data.</text>
</comment>
<dbReference type="Gene3D" id="1.10.287.470">
    <property type="entry name" value="Helix hairpin bin"/>
    <property type="match status" value="1"/>
</dbReference>
<dbReference type="SUPFAM" id="SSF111369">
    <property type="entry name" value="HlyD-like secretion proteins"/>
    <property type="match status" value="1"/>
</dbReference>
<feature type="domain" description="CusB-like beta-barrel" evidence="4">
    <location>
        <begin position="215"/>
        <end position="288"/>
    </location>
</feature>
<dbReference type="Gene3D" id="2.40.50.100">
    <property type="match status" value="1"/>
</dbReference>
<dbReference type="Pfam" id="PF25954">
    <property type="entry name" value="Beta-barrel_RND_2"/>
    <property type="match status" value="1"/>
</dbReference>
<dbReference type="Pfam" id="PF25973">
    <property type="entry name" value="BSH_CzcB"/>
    <property type="match status" value="1"/>
</dbReference>
<feature type="domain" description="CzcB-like barrel-sandwich hybrid" evidence="5">
    <location>
        <begin position="78"/>
        <end position="210"/>
    </location>
</feature>
<dbReference type="NCBIfam" id="TIGR01730">
    <property type="entry name" value="RND_mfp"/>
    <property type="match status" value="1"/>
</dbReference>
<evidence type="ECO:0000259" key="5">
    <source>
        <dbReference type="Pfam" id="PF25973"/>
    </source>
</evidence>
<reference evidence="6 7" key="1">
    <citation type="submission" date="2019-11" db="EMBL/GenBank/DDBJ databases">
        <title>Maribacter lutea sp. nov., a marine bacterium isolated from intertidal sand.</title>
        <authorList>
            <person name="Liu A."/>
        </authorList>
    </citation>
    <scope>NUCLEOTIDE SEQUENCE [LARGE SCALE GENOMIC DNA]</scope>
    <source>
        <strain evidence="6 7">RZ05</strain>
    </source>
</reference>
<evidence type="ECO:0000259" key="4">
    <source>
        <dbReference type="Pfam" id="PF25954"/>
    </source>
</evidence>
<keyword evidence="7" id="KW-1185">Reference proteome</keyword>
<dbReference type="AlphaFoldDB" id="A0A6I2MQV4"/>
<dbReference type="GO" id="GO:0016020">
    <property type="term" value="C:membrane"/>
    <property type="evidence" value="ECO:0007669"/>
    <property type="project" value="InterPro"/>
</dbReference>
<feature type="coiled-coil region" evidence="3">
    <location>
        <begin position="100"/>
        <end position="172"/>
    </location>
</feature>
<name>A0A6I2MQV4_9FLAO</name>
<dbReference type="GO" id="GO:0015679">
    <property type="term" value="P:plasma membrane copper ion transport"/>
    <property type="evidence" value="ECO:0007669"/>
    <property type="project" value="TreeGrafter"/>
</dbReference>
<evidence type="ECO:0000256" key="1">
    <source>
        <dbReference type="ARBA" id="ARBA00009477"/>
    </source>
</evidence>
<dbReference type="EMBL" id="WKJH01000030">
    <property type="protein sequence ID" value="MRX66241.1"/>
    <property type="molecule type" value="Genomic_DNA"/>
</dbReference>
<dbReference type="InterPro" id="IPR051909">
    <property type="entry name" value="MFP_Cation_Efflux"/>
</dbReference>
<dbReference type="GO" id="GO:0015562">
    <property type="term" value="F:efflux transmembrane transporter activity"/>
    <property type="evidence" value="ECO:0007669"/>
    <property type="project" value="InterPro"/>
</dbReference>
<dbReference type="PANTHER" id="PTHR30097:SF4">
    <property type="entry name" value="SLR6042 PROTEIN"/>
    <property type="match status" value="1"/>
</dbReference>